<dbReference type="Pfam" id="PF03551">
    <property type="entry name" value="PadR"/>
    <property type="match status" value="1"/>
</dbReference>
<evidence type="ECO:0000313" key="4">
    <source>
        <dbReference type="Proteomes" id="UP000533269"/>
    </source>
</evidence>
<keyword evidence="3" id="KW-0238">DNA-binding</keyword>
<feature type="domain" description="Transcription regulator PadR N-terminal" evidence="1">
    <location>
        <begin position="11"/>
        <end position="81"/>
    </location>
</feature>
<accession>A0A7W4TIC6</accession>
<reference evidence="3 4" key="1">
    <citation type="submission" date="2020-08" db="EMBL/GenBank/DDBJ databases">
        <title>The Agave Microbiome: Exploring the role of microbial communities in plant adaptations to desert environments.</title>
        <authorList>
            <person name="Partida-Martinez L.P."/>
        </authorList>
    </citation>
    <scope>NUCLEOTIDE SEQUENCE [LARGE SCALE GENOMIC DNA]</scope>
    <source>
        <strain evidence="3 4">AS2.23</strain>
    </source>
</reference>
<proteinExistence type="predicted"/>
<dbReference type="EMBL" id="JACHVY010000001">
    <property type="protein sequence ID" value="MBB2899452.1"/>
    <property type="molecule type" value="Genomic_DNA"/>
</dbReference>
<dbReference type="OMA" id="ERIGDFW"/>
<dbReference type="InterPro" id="IPR018309">
    <property type="entry name" value="Tscrpt_reg_PadR_C"/>
</dbReference>
<evidence type="ECO:0000313" key="3">
    <source>
        <dbReference type="EMBL" id="MBB2899452.1"/>
    </source>
</evidence>
<protein>
    <submittedName>
        <fullName evidence="3">DNA-binding PadR family transcriptional regulator</fullName>
    </submittedName>
</protein>
<dbReference type="PANTHER" id="PTHR43252">
    <property type="entry name" value="TRANSCRIPTIONAL REGULATOR YQJI"/>
    <property type="match status" value="1"/>
</dbReference>
<dbReference type="Gene3D" id="1.10.10.10">
    <property type="entry name" value="Winged helix-like DNA-binding domain superfamily/Winged helix DNA-binding domain"/>
    <property type="match status" value="1"/>
</dbReference>
<feature type="domain" description="Transcription regulator PadR C-terminal" evidence="2">
    <location>
        <begin position="93"/>
        <end position="165"/>
    </location>
</feature>
<dbReference type="Proteomes" id="UP000533269">
    <property type="component" value="Unassembled WGS sequence"/>
</dbReference>
<name>A0A7W4TIC6_KINRA</name>
<dbReference type="SUPFAM" id="SSF46785">
    <property type="entry name" value="Winged helix' DNA-binding domain"/>
    <property type="match status" value="1"/>
</dbReference>
<dbReference type="InterPro" id="IPR005149">
    <property type="entry name" value="Tscrpt_reg_PadR_N"/>
</dbReference>
<organism evidence="3 4">
    <name type="scientific">Kineococcus radiotolerans</name>
    <dbReference type="NCBI Taxonomy" id="131568"/>
    <lineage>
        <taxon>Bacteria</taxon>
        <taxon>Bacillati</taxon>
        <taxon>Actinomycetota</taxon>
        <taxon>Actinomycetes</taxon>
        <taxon>Kineosporiales</taxon>
        <taxon>Kineosporiaceae</taxon>
        <taxon>Kineococcus</taxon>
    </lineage>
</organism>
<dbReference type="InterPro" id="IPR036390">
    <property type="entry name" value="WH_DNA-bd_sf"/>
</dbReference>
<evidence type="ECO:0000259" key="2">
    <source>
        <dbReference type="Pfam" id="PF10400"/>
    </source>
</evidence>
<dbReference type="Gene3D" id="6.10.140.190">
    <property type="match status" value="1"/>
</dbReference>
<reference evidence="3 4" key="2">
    <citation type="submission" date="2020-08" db="EMBL/GenBank/DDBJ databases">
        <authorList>
            <person name="Partida-Martinez L."/>
            <person name="Huntemann M."/>
            <person name="Clum A."/>
            <person name="Wang J."/>
            <person name="Palaniappan K."/>
            <person name="Ritter S."/>
            <person name="Chen I.-M."/>
            <person name="Stamatis D."/>
            <person name="Reddy T."/>
            <person name="O'Malley R."/>
            <person name="Daum C."/>
            <person name="Shapiro N."/>
            <person name="Ivanova N."/>
            <person name="Kyrpides N."/>
            <person name="Woyke T."/>
        </authorList>
    </citation>
    <scope>NUCLEOTIDE SEQUENCE [LARGE SCALE GENOMIC DNA]</scope>
    <source>
        <strain evidence="3 4">AS2.23</strain>
    </source>
</reference>
<dbReference type="InterPro" id="IPR036388">
    <property type="entry name" value="WH-like_DNA-bd_sf"/>
</dbReference>
<sequence>MGGINATVGSLLGFLHEGPQSGWDLMVTAQERIGDFWSLTRSQVYRELASMATAGLITTDSTGPRDRRAYRLTDAGRSAFAQWLSQPPGEEQIRYPLLLTLAFARHLPPEQLTAFLASHRALHQSRWEAYRAQEQRARAAGAGDVDLVTLDFGLRYERAVLDWFDGLTGTFATGSHPTTTGPDDRGGNRP</sequence>
<dbReference type="GO" id="GO:0003677">
    <property type="term" value="F:DNA binding"/>
    <property type="evidence" value="ECO:0007669"/>
    <property type="project" value="UniProtKB-KW"/>
</dbReference>
<dbReference type="RefSeq" id="WP_011981433.1">
    <property type="nucleotide sequence ID" value="NZ_JACHVY010000001.1"/>
</dbReference>
<dbReference type="Pfam" id="PF10400">
    <property type="entry name" value="Vir_act_alpha_C"/>
    <property type="match status" value="1"/>
</dbReference>
<dbReference type="PANTHER" id="PTHR43252:SF6">
    <property type="entry name" value="NEGATIVE TRANSCRIPTION REGULATOR PADR"/>
    <property type="match status" value="1"/>
</dbReference>
<comment type="caution">
    <text evidence="3">The sequence shown here is derived from an EMBL/GenBank/DDBJ whole genome shotgun (WGS) entry which is preliminary data.</text>
</comment>
<gene>
    <name evidence="3" type="ORF">FHR75_000240</name>
</gene>
<dbReference type="AlphaFoldDB" id="A0A7W4TIC6"/>
<evidence type="ECO:0000259" key="1">
    <source>
        <dbReference type="Pfam" id="PF03551"/>
    </source>
</evidence>